<proteinExistence type="predicted"/>
<evidence type="ECO:0000259" key="9">
    <source>
        <dbReference type="PROSITE" id="PS50979"/>
    </source>
</evidence>
<dbReference type="SMART" id="SM00878">
    <property type="entry name" value="Biotin_carb_C"/>
    <property type="match status" value="1"/>
</dbReference>
<dbReference type="PROSITE" id="PS00867">
    <property type="entry name" value="CPSASE_2"/>
    <property type="match status" value="1"/>
</dbReference>
<evidence type="ECO:0000313" key="11">
    <source>
        <dbReference type="Proteomes" id="UP000319731"/>
    </source>
</evidence>
<evidence type="ECO:0000259" key="7">
    <source>
        <dbReference type="PROSITE" id="PS50968"/>
    </source>
</evidence>
<dbReference type="CDD" id="cd06850">
    <property type="entry name" value="biotinyl_domain"/>
    <property type="match status" value="1"/>
</dbReference>
<dbReference type="Gene3D" id="2.40.50.100">
    <property type="match status" value="1"/>
</dbReference>
<dbReference type="SUPFAM" id="SSF52440">
    <property type="entry name" value="PreATP-grasp domain"/>
    <property type="match status" value="1"/>
</dbReference>
<accession>A0A507C6T6</accession>
<dbReference type="PROSITE" id="PS50968">
    <property type="entry name" value="BIOTINYL_LIPOYL"/>
    <property type="match status" value="1"/>
</dbReference>
<dbReference type="SUPFAM" id="SSF56059">
    <property type="entry name" value="Glutathione synthetase ATP-binding domain-like"/>
    <property type="match status" value="1"/>
</dbReference>
<evidence type="ECO:0000256" key="3">
    <source>
        <dbReference type="ARBA" id="ARBA00022741"/>
    </source>
</evidence>
<dbReference type="AlphaFoldDB" id="A0A507C6T6"/>
<dbReference type="InterPro" id="IPR016185">
    <property type="entry name" value="PreATP-grasp_dom_sf"/>
</dbReference>
<evidence type="ECO:0000313" key="10">
    <source>
        <dbReference type="EMBL" id="TPX35058.1"/>
    </source>
</evidence>
<evidence type="ECO:0000256" key="6">
    <source>
        <dbReference type="PROSITE-ProRule" id="PRU00409"/>
    </source>
</evidence>
<dbReference type="Pfam" id="PF02786">
    <property type="entry name" value="CPSase_L_D2"/>
    <property type="match status" value="1"/>
</dbReference>
<dbReference type="Proteomes" id="UP000319731">
    <property type="component" value="Unassembled WGS sequence"/>
</dbReference>
<dbReference type="GeneID" id="42003601"/>
<dbReference type="InterPro" id="IPR000089">
    <property type="entry name" value="Biotin_lipoyl"/>
</dbReference>
<dbReference type="SUPFAM" id="SSF51246">
    <property type="entry name" value="Rudiment single hybrid motif"/>
    <property type="match status" value="1"/>
</dbReference>
<keyword evidence="2" id="KW-0436">Ligase</keyword>
<keyword evidence="3 6" id="KW-0547">Nucleotide-binding</keyword>
<protein>
    <recommendedName>
        <fullName evidence="12">Acetyl-CoA carboxylase</fullName>
    </recommendedName>
</protein>
<dbReference type="InterPro" id="IPR005481">
    <property type="entry name" value="BC-like_N"/>
</dbReference>
<dbReference type="GO" id="GO:0005524">
    <property type="term" value="F:ATP binding"/>
    <property type="evidence" value="ECO:0007669"/>
    <property type="project" value="UniProtKB-UniRule"/>
</dbReference>
<organism evidence="10 11">
    <name type="scientific">Synchytrium microbalum</name>
    <dbReference type="NCBI Taxonomy" id="1806994"/>
    <lineage>
        <taxon>Eukaryota</taxon>
        <taxon>Fungi</taxon>
        <taxon>Fungi incertae sedis</taxon>
        <taxon>Chytridiomycota</taxon>
        <taxon>Chytridiomycota incertae sedis</taxon>
        <taxon>Chytridiomycetes</taxon>
        <taxon>Synchytriales</taxon>
        <taxon>Synchytriaceae</taxon>
        <taxon>Synchytrium</taxon>
    </lineage>
</organism>
<dbReference type="Pfam" id="PF00289">
    <property type="entry name" value="Biotin_carb_N"/>
    <property type="match status" value="1"/>
</dbReference>
<evidence type="ECO:0000256" key="2">
    <source>
        <dbReference type="ARBA" id="ARBA00022598"/>
    </source>
</evidence>
<dbReference type="Pfam" id="PF02785">
    <property type="entry name" value="Biotin_carb_C"/>
    <property type="match status" value="1"/>
</dbReference>
<reference evidence="10 11" key="1">
    <citation type="journal article" date="2019" name="Sci. Rep.">
        <title>Comparative genomics of chytrid fungi reveal insights into the obligate biotrophic and pathogenic lifestyle of Synchytrium endobioticum.</title>
        <authorList>
            <person name="van de Vossenberg B.T.L.H."/>
            <person name="Warris S."/>
            <person name="Nguyen H.D.T."/>
            <person name="van Gent-Pelzer M.P.E."/>
            <person name="Joly D.L."/>
            <person name="van de Geest H.C."/>
            <person name="Bonants P.J.M."/>
            <person name="Smith D.S."/>
            <person name="Levesque C.A."/>
            <person name="van der Lee T.A.J."/>
        </authorList>
    </citation>
    <scope>NUCLEOTIDE SEQUENCE [LARGE SCALE GENOMIC DNA]</scope>
    <source>
        <strain evidence="10 11">JEL517</strain>
    </source>
</reference>
<evidence type="ECO:0000256" key="1">
    <source>
        <dbReference type="ARBA" id="ARBA00001953"/>
    </source>
</evidence>
<dbReference type="RefSeq" id="XP_031025643.1">
    <property type="nucleotide sequence ID" value="XM_031168304.1"/>
</dbReference>
<dbReference type="PROSITE" id="PS50975">
    <property type="entry name" value="ATP_GRASP"/>
    <property type="match status" value="1"/>
</dbReference>
<dbReference type="InterPro" id="IPR005482">
    <property type="entry name" value="Biotin_COase_C"/>
</dbReference>
<evidence type="ECO:0008006" key="12">
    <source>
        <dbReference type="Google" id="ProtNLM"/>
    </source>
</evidence>
<comment type="caution">
    <text evidence="10">The sequence shown here is derived from an EMBL/GenBank/DDBJ whole genome shotgun (WGS) entry which is preliminary data.</text>
</comment>
<evidence type="ECO:0000256" key="4">
    <source>
        <dbReference type="ARBA" id="ARBA00022840"/>
    </source>
</evidence>
<dbReference type="EMBL" id="QEAO01000010">
    <property type="protein sequence ID" value="TPX35058.1"/>
    <property type="molecule type" value="Genomic_DNA"/>
</dbReference>
<dbReference type="OrthoDB" id="196847at2759"/>
<feature type="domain" description="ATP-grasp" evidence="8">
    <location>
        <begin position="125"/>
        <end position="322"/>
    </location>
</feature>
<dbReference type="InterPro" id="IPR011054">
    <property type="entry name" value="Rudment_hybrid_motif"/>
</dbReference>
<dbReference type="InterPro" id="IPR011053">
    <property type="entry name" value="Single_hybrid_motif"/>
</dbReference>
<gene>
    <name evidence="10" type="ORF">SmJEL517_g02376</name>
</gene>
<name>A0A507C6T6_9FUNG</name>
<dbReference type="PROSITE" id="PS50979">
    <property type="entry name" value="BC"/>
    <property type="match status" value="1"/>
</dbReference>
<keyword evidence="11" id="KW-1185">Reference proteome</keyword>
<dbReference type="InterPro" id="IPR011761">
    <property type="entry name" value="ATP-grasp"/>
</dbReference>
<dbReference type="SUPFAM" id="SSF51230">
    <property type="entry name" value="Single hybrid motif"/>
    <property type="match status" value="1"/>
</dbReference>
<evidence type="ECO:0000259" key="8">
    <source>
        <dbReference type="PROSITE" id="PS50975"/>
    </source>
</evidence>
<feature type="domain" description="Lipoyl-binding" evidence="7">
    <location>
        <begin position="555"/>
        <end position="633"/>
    </location>
</feature>
<dbReference type="Gene3D" id="3.30.470.20">
    <property type="entry name" value="ATP-grasp fold, B domain"/>
    <property type="match status" value="1"/>
</dbReference>
<dbReference type="Pfam" id="PF00364">
    <property type="entry name" value="Biotin_lipoyl"/>
    <property type="match status" value="1"/>
</dbReference>
<comment type="cofactor">
    <cofactor evidence="1">
        <name>biotin</name>
        <dbReference type="ChEBI" id="CHEBI:57586"/>
    </cofactor>
</comment>
<sequence length="642" mass="68662">MAARPIKKLLIANRGEIAIRISQSAKELGIKTVGCYVREDMSHVPYMDEACELNVRSGAAPAASFNDIGALIMVAKRFGADAVHPGYGFVSESGDFAQACSQANILFVGPSPANLRTFGDKITAKVAAKEAGVSVVEGTASAVMGVGEIVAFANKFGYPIILKHANGGGGRGIRIVHEESEIETAYKRCLSEVGGTANGGVFVEQAIMGGRHIEIQILADTQGNVVHLYDRDCSVQRRFQKIVEIAPALNIEAGLRERVFKDAVALAQHVKYAGAGTIEFLVDEKANRHYFMEVNPRLQVEHTITEQVLGLDLVAAQLHIFQGTSLQEMNIIQSKIVPRGVSIQCRITAEDVSKNFQVQTGVISIWQAASGNGTRVDTFVKSGVEITPFFDSMIAKSITTGSSFEVARRKALRAVRETVVQGVKTNIGFLINLLEHPQFIAQQGITTLWVEAHTELMKEAISTAPVASSSTATQSSVDPNAIYVKSGETRLLEINTDATAATGWEEHTVKIHSVVPPGAGLGASQVPHTSISAEIDGTPLRLRLHGPGTAARKVNVKIEAPPGSIAILAPHDGRVVEVLFEEGEDIEEGQEGVVLSLMKMETIVNTAITGRVVKVVVAENDVIKEGAPLMFVQPEGVSAAKL</sequence>
<dbReference type="PANTHER" id="PTHR18866:SF127">
    <property type="match status" value="1"/>
</dbReference>
<keyword evidence="5" id="KW-0092">Biotin</keyword>
<dbReference type="InterPro" id="IPR050856">
    <property type="entry name" value="Biotin_carboxylase_complex"/>
</dbReference>
<dbReference type="InterPro" id="IPR005479">
    <property type="entry name" value="CPAse_ATP-bd"/>
</dbReference>
<feature type="domain" description="Biotin carboxylation" evidence="9">
    <location>
        <begin position="5"/>
        <end position="454"/>
    </location>
</feature>
<dbReference type="STRING" id="1806994.A0A507C6T6"/>
<dbReference type="PANTHER" id="PTHR18866">
    <property type="entry name" value="CARBOXYLASE:PYRUVATE/ACETYL-COA/PROPIONYL-COA CARBOXYLASE"/>
    <property type="match status" value="1"/>
</dbReference>
<dbReference type="InterPro" id="IPR011764">
    <property type="entry name" value="Biotin_carboxylation_dom"/>
</dbReference>
<keyword evidence="4 6" id="KW-0067">ATP-binding</keyword>
<dbReference type="GO" id="GO:0016874">
    <property type="term" value="F:ligase activity"/>
    <property type="evidence" value="ECO:0007669"/>
    <property type="project" value="UniProtKB-KW"/>
</dbReference>
<evidence type="ECO:0000256" key="5">
    <source>
        <dbReference type="ARBA" id="ARBA00023267"/>
    </source>
</evidence>
<dbReference type="GO" id="GO:0046872">
    <property type="term" value="F:metal ion binding"/>
    <property type="evidence" value="ECO:0007669"/>
    <property type="project" value="InterPro"/>
</dbReference>